<comment type="caution">
    <text evidence="1">The sequence shown here is derived from an EMBL/GenBank/DDBJ whole genome shotgun (WGS) entry which is preliminary data.</text>
</comment>
<dbReference type="Proteomes" id="UP000826195">
    <property type="component" value="Unassembled WGS sequence"/>
</dbReference>
<dbReference type="AlphaFoldDB" id="A0AAV7I1Q9"/>
<organism evidence="1 2">
    <name type="scientific">Cotesia glomerata</name>
    <name type="common">Lepidopteran parasitic wasp</name>
    <name type="synonym">Apanteles glomeratus</name>
    <dbReference type="NCBI Taxonomy" id="32391"/>
    <lineage>
        <taxon>Eukaryota</taxon>
        <taxon>Metazoa</taxon>
        <taxon>Ecdysozoa</taxon>
        <taxon>Arthropoda</taxon>
        <taxon>Hexapoda</taxon>
        <taxon>Insecta</taxon>
        <taxon>Pterygota</taxon>
        <taxon>Neoptera</taxon>
        <taxon>Endopterygota</taxon>
        <taxon>Hymenoptera</taxon>
        <taxon>Apocrita</taxon>
        <taxon>Ichneumonoidea</taxon>
        <taxon>Braconidae</taxon>
        <taxon>Microgastrinae</taxon>
        <taxon>Cotesia</taxon>
    </lineage>
</organism>
<proteinExistence type="predicted"/>
<evidence type="ECO:0000313" key="2">
    <source>
        <dbReference type="Proteomes" id="UP000826195"/>
    </source>
</evidence>
<accession>A0AAV7I1Q9</accession>
<protein>
    <submittedName>
        <fullName evidence="1">Uncharacterized protein</fullName>
    </submittedName>
</protein>
<sequence length="114" mass="12925">MDYELKSPNYGHLGVASVPRASGKNFSKSRQFIIDLVAQSAHQCLEKWSRYLGIHKTDKSKMSKTHKVKYSKENEPYIQGCQYRVPVSPQAPALPMYKTTHSVSLHPLFFSPAV</sequence>
<name>A0AAV7I1Q9_COTGL</name>
<keyword evidence="2" id="KW-1185">Reference proteome</keyword>
<gene>
    <name evidence="1" type="ORF">KQX54_007923</name>
</gene>
<dbReference type="EMBL" id="JAHXZJ010002609">
    <property type="protein sequence ID" value="KAH0539764.1"/>
    <property type="molecule type" value="Genomic_DNA"/>
</dbReference>
<reference evidence="1 2" key="1">
    <citation type="journal article" date="2021" name="J. Hered.">
        <title>A chromosome-level genome assembly of the parasitoid wasp, Cotesia glomerata (Hymenoptera: Braconidae).</title>
        <authorList>
            <person name="Pinto B.J."/>
            <person name="Weis J.J."/>
            <person name="Gamble T."/>
            <person name="Ode P.J."/>
            <person name="Paul R."/>
            <person name="Zaspel J.M."/>
        </authorList>
    </citation>
    <scope>NUCLEOTIDE SEQUENCE [LARGE SCALE GENOMIC DNA]</scope>
    <source>
        <strain evidence="1">CgM1</strain>
    </source>
</reference>
<evidence type="ECO:0000313" key="1">
    <source>
        <dbReference type="EMBL" id="KAH0539764.1"/>
    </source>
</evidence>